<dbReference type="EMBL" id="LZPO01109491">
    <property type="protein sequence ID" value="OBS58993.1"/>
    <property type="molecule type" value="Genomic_DNA"/>
</dbReference>
<keyword evidence="5" id="KW-1185">Reference proteome</keyword>
<evidence type="ECO:0000313" key="4">
    <source>
        <dbReference type="EMBL" id="OBS58993.1"/>
    </source>
</evidence>
<dbReference type="InterPro" id="IPR045860">
    <property type="entry name" value="Snake_toxin-like_sf"/>
</dbReference>
<feature type="signal peptide" evidence="2">
    <location>
        <begin position="1"/>
        <end position="19"/>
    </location>
</feature>
<dbReference type="OrthoDB" id="9626666at2759"/>
<comment type="caution">
    <text evidence="4">The sequence shown here is derived from an EMBL/GenBank/DDBJ whole genome shotgun (WGS) entry which is preliminary data.</text>
</comment>
<evidence type="ECO:0000256" key="2">
    <source>
        <dbReference type="SAM" id="SignalP"/>
    </source>
</evidence>
<dbReference type="Proteomes" id="UP000092124">
    <property type="component" value="Unassembled WGS sequence"/>
</dbReference>
<keyword evidence="1 2" id="KW-0732">Signal</keyword>
<evidence type="ECO:0000259" key="3">
    <source>
        <dbReference type="Pfam" id="PF00021"/>
    </source>
</evidence>
<feature type="non-terminal residue" evidence="4">
    <location>
        <position position="103"/>
    </location>
</feature>
<dbReference type="SUPFAM" id="SSF57302">
    <property type="entry name" value="Snake toxin-like"/>
    <property type="match status" value="1"/>
</dbReference>
<gene>
    <name evidence="4" type="ORF">A6R68_09883</name>
</gene>
<reference evidence="4 5" key="1">
    <citation type="submission" date="2016-06" db="EMBL/GenBank/DDBJ databases">
        <title>The Draft Genome Sequence and Annotation of the Desert Woodrat Neotoma lepida.</title>
        <authorList>
            <person name="Campbell M."/>
            <person name="Oakeson K.F."/>
            <person name="Yandell M."/>
            <person name="Halpert J.R."/>
            <person name="Dearing D."/>
        </authorList>
    </citation>
    <scope>NUCLEOTIDE SEQUENCE [LARGE SCALE GENOMIC DNA]</scope>
    <source>
        <strain evidence="4">417</strain>
        <tissue evidence="4">Liver</tissue>
    </source>
</reference>
<dbReference type="InterPro" id="IPR016054">
    <property type="entry name" value="LY6_UPA_recep-like"/>
</dbReference>
<dbReference type="CDD" id="cd23581">
    <property type="entry name" value="TFP_LU_ECD_mPATE6_like"/>
    <property type="match status" value="1"/>
</dbReference>
<name>A0A1A6FYI6_NEOLE</name>
<accession>A0A1A6FYI6</accession>
<sequence>MENLLKLCLILLYFENALTLQCVLCLSYKNGECVNGNQTCTTQPGEVCMIRRTWNSFEYDKLKSAELRCTESCKFDETTSGSETILTYCCNYEDFCNSIDLPM</sequence>
<evidence type="ECO:0000256" key="1">
    <source>
        <dbReference type="ARBA" id="ARBA00022729"/>
    </source>
</evidence>
<proteinExistence type="predicted"/>
<dbReference type="Pfam" id="PF00021">
    <property type="entry name" value="UPAR_LY6"/>
    <property type="match status" value="1"/>
</dbReference>
<dbReference type="AlphaFoldDB" id="A0A1A6FYI6"/>
<feature type="chain" id="PRO_5008345141" description="UPAR/Ly6 domain-containing protein" evidence="2">
    <location>
        <begin position="20"/>
        <end position="103"/>
    </location>
</feature>
<dbReference type="STRING" id="56216.A0A1A6FYI6"/>
<protein>
    <recommendedName>
        <fullName evidence="3">UPAR/Ly6 domain-containing protein</fullName>
    </recommendedName>
</protein>
<feature type="domain" description="UPAR/Ly6" evidence="3">
    <location>
        <begin position="19"/>
        <end position="98"/>
    </location>
</feature>
<evidence type="ECO:0000313" key="5">
    <source>
        <dbReference type="Proteomes" id="UP000092124"/>
    </source>
</evidence>
<organism evidence="4 5">
    <name type="scientific">Neotoma lepida</name>
    <name type="common">Desert woodrat</name>
    <dbReference type="NCBI Taxonomy" id="56216"/>
    <lineage>
        <taxon>Eukaryota</taxon>
        <taxon>Metazoa</taxon>
        <taxon>Chordata</taxon>
        <taxon>Craniata</taxon>
        <taxon>Vertebrata</taxon>
        <taxon>Euteleostomi</taxon>
        <taxon>Mammalia</taxon>
        <taxon>Eutheria</taxon>
        <taxon>Euarchontoglires</taxon>
        <taxon>Glires</taxon>
        <taxon>Rodentia</taxon>
        <taxon>Myomorpha</taxon>
        <taxon>Muroidea</taxon>
        <taxon>Cricetidae</taxon>
        <taxon>Neotominae</taxon>
        <taxon>Neotoma</taxon>
    </lineage>
</organism>